<gene>
    <name evidence="3" type="ORF">MMF97_11850</name>
</gene>
<dbReference type="Pfam" id="PF01075">
    <property type="entry name" value="Glyco_transf_9"/>
    <property type="match status" value="1"/>
</dbReference>
<proteinExistence type="predicted"/>
<dbReference type="CDD" id="cd03789">
    <property type="entry name" value="GT9_LPS_heptosyltransferase"/>
    <property type="match status" value="1"/>
</dbReference>
<dbReference type="InterPro" id="IPR002201">
    <property type="entry name" value="Glyco_trans_9"/>
</dbReference>
<protein>
    <submittedName>
        <fullName evidence="3">Glycosyltransferase family 9 protein</fullName>
    </submittedName>
</protein>
<keyword evidence="1" id="KW-0328">Glycosyltransferase</keyword>
<name>A0ABS9ZYM9_9SPHI</name>
<accession>A0ABS9ZYM9</accession>
<dbReference type="SUPFAM" id="SSF53756">
    <property type="entry name" value="UDP-Glycosyltransferase/glycogen phosphorylase"/>
    <property type="match status" value="1"/>
</dbReference>
<organism evidence="3 4">
    <name type="scientific">Pedobacter montanisoli</name>
    <dbReference type="NCBI Taxonomy" id="2923277"/>
    <lineage>
        <taxon>Bacteria</taxon>
        <taxon>Pseudomonadati</taxon>
        <taxon>Bacteroidota</taxon>
        <taxon>Sphingobacteriia</taxon>
        <taxon>Sphingobacteriales</taxon>
        <taxon>Sphingobacteriaceae</taxon>
        <taxon>Pedobacter</taxon>
    </lineage>
</organism>
<keyword evidence="4" id="KW-1185">Reference proteome</keyword>
<dbReference type="RefSeq" id="WP_243362586.1">
    <property type="nucleotide sequence ID" value="NZ_JALGBH010000002.1"/>
</dbReference>
<sequence>MESNIKKIAIFRALQLGDILCAMPAIKAIREYYSQAEIIFIGLAHTRSLIERFKCIDQFVAFPGYPGLPEQEFDPLGFETFVNQMHEKEIDLLFQLQGNGSVVYEFLNMLGAKRVVGFCQTIEQQNEDLMCYPEKLHEIDRHLALLSHLKINYNNDEMFFSTLEQDEADFKALDFKLKPKEYICIHPGSRGKWRQWPIAYFAAIADFCKERGFEVVITGNENEIAIAHELASKMKYKPLILTGKTSLGAISHIIENAFALIANCTGVSHIAAAVKTPSIIISMDGEPYRWGPKNLALHFTIDWNLNPDYKFVLRSVIEMINTNQTKLELERPEDNKEPLKKQELLH</sequence>
<dbReference type="PANTHER" id="PTHR30160">
    <property type="entry name" value="TETRAACYLDISACCHARIDE 4'-KINASE-RELATED"/>
    <property type="match status" value="1"/>
</dbReference>
<evidence type="ECO:0000313" key="4">
    <source>
        <dbReference type="Proteomes" id="UP001165460"/>
    </source>
</evidence>
<evidence type="ECO:0000256" key="1">
    <source>
        <dbReference type="ARBA" id="ARBA00022676"/>
    </source>
</evidence>
<dbReference type="Gene3D" id="3.40.50.2000">
    <property type="entry name" value="Glycogen Phosphorylase B"/>
    <property type="match status" value="2"/>
</dbReference>
<evidence type="ECO:0000256" key="2">
    <source>
        <dbReference type="ARBA" id="ARBA00022679"/>
    </source>
</evidence>
<comment type="caution">
    <text evidence="3">The sequence shown here is derived from an EMBL/GenBank/DDBJ whole genome shotgun (WGS) entry which is preliminary data.</text>
</comment>
<dbReference type="PANTHER" id="PTHR30160:SF1">
    <property type="entry name" value="LIPOPOLYSACCHARIDE 1,2-N-ACETYLGLUCOSAMINETRANSFERASE-RELATED"/>
    <property type="match status" value="1"/>
</dbReference>
<dbReference type="Proteomes" id="UP001165460">
    <property type="component" value="Unassembled WGS sequence"/>
</dbReference>
<dbReference type="InterPro" id="IPR051199">
    <property type="entry name" value="LPS_LOS_Heptosyltrfase"/>
</dbReference>
<evidence type="ECO:0000313" key="3">
    <source>
        <dbReference type="EMBL" id="MCJ0743410.1"/>
    </source>
</evidence>
<dbReference type="EMBL" id="JALGBH010000002">
    <property type="protein sequence ID" value="MCJ0743410.1"/>
    <property type="molecule type" value="Genomic_DNA"/>
</dbReference>
<reference evidence="3" key="1">
    <citation type="submission" date="2022-03" db="EMBL/GenBank/DDBJ databases">
        <authorList>
            <person name="Woo C.Y."/>
        </authorList>
    </citation>
    <scope>NUCLEOTIDE SEQUENCE</scope>
    <source>
        <strain evidence="3">CYS-01</strain>
    </source>
</reference>
<keyword evidence="2" id="KW-0808">Transferase</keyword>